<gene>
    <name evidence="2" type="ORF">VTH8203_00835</name>
</gene>
<accession>A0A240EEX7</accession>
<dbReference type="EMBL" id="OANU01000006">
    <property type="protein sequence ID" value="SNX47234.1"/>
    <property type="molecule type" value="Genomic_DNA"/>
</dbReference>
<keyword evidence="1" id="KW-1133">Transmembrane helix</keyword>
<proteinExistence type="predicted"/>
<keyword evidence="1" id="KW-0472">Membrane</keyword>
<dbReference type="AlphaFoldDB" id="A0A240EEX7"/>
<organism evidence="2 3">
    <name type="scientific">Vibrio thalassae</name>
    <dbReference type="NCBI Taxonomy" id="1243014"/>
    <lineage>
        <taxon>Bacteria</taxon>
        <taxon>Pseudomonadati</taxon>
        <taxon>Pseudomonadota</taxon>
        <taxon>Gammaproteobacteria</taxon>
        <taxon>Vibrionales</taxon>
        <taxon>Vibrionaceae</taxon>
        <taxon>Vibrio</taxon>
    </lineage>
</organism>
<protein>
    <submittedName>
        <fullName evidence="2">Uncharacterized protein</fullName>
    </submittedName>
</protein>
<evidence type="ECO:0000313" key="3">
    <source>
        <dbReference type="Proteomes" id="UP000219336"/>
    </source>
</evidence>
<keyword evidence="1" id="KW-0812">Transmembrane</keyword>
<sequence length="278" mass="30314">MALSESDKKKLPVIVLLFVGVLGMGYYHFFASSTPTPETNIPNEPSTDVNVIEATDSSVDLGPKNTNRITSVNTDATLTKEVIAQPEVLQRTDANGNIVNAIVVPPPAPRGIKRNLTLTEEDREIIQLLRSKLLTKLRNENKVLQNESKVLNAPATVPAALPQQVIHAAPPPMIPTSSADFTEFETVQPALLSAGLSDAQIEEAFDRIKVASIIVQDNKPRAHVRIDNELVRAIEGKRIGDFRIEEVKAESVKITYIKGNVVRIIGHTGFSISEESGQ</sequence>
<feature type="transmembrane region" description="Helical" evidence="1">
    <location>
        <begin position="12"/>
        <end position="30"/>
    </location>
</feature>
<evidence type="ECO:0000256" key="1">
    <source>
        <dbReference type="SAM" id="Phobius"/>
    </source>
</evidence>
<keyword evidence="3" id="KW-1185">Reference proteome</keyword>
<name>A0A240EEX7_9VIBR</name>
<reference evidence="3" key="1">
    <citation type="submission" date="2016-06" db="EMBL/GenBank/DDBJ databases">
        <authorList>
            <person name="Rodrigo-Torres L."/>
            <person name="Arahal R.D."/>
            <person name="Lucena T."/>
        </authorList>
    </citation>
    <scope>NUCLEOTIDE SEQUENCE [LARGE SCALE GENOMIC DNA]</scope>
    <source>
        <strain evidence="3">CECT8203</strain>
    </source>
</reference>
<dbReference type="Proteomes" id="UP000219336">
    <property type="component" value="Unassembled WGS sequence"/>
</dbReference>
<evidence type="ECO:0000313" key="2">
    <source>
        <dbReference type="EMBL" id="SNX47234.1"/>
    </source>
</evidence>